<evidence type="ECO:0000313" key="2">
    <source>
        <dbReference type="Proteomes" id="UP001060085"/>
    </source>
</evidence>
<accession>A0ACB9ZS33</accession>
<gene>
    <name evidence="1" type="ORF">M9H77_35858</name>
</gene>
<keyword evidence="2" id="KW-1185">Reference proteome</keyword>
<dbReference type="EMBL" id="CM044708">
    <property type="protein sequence ID" value="KAI5649853.1"/>
    <property type="molecule type" value="Genomic_DNA"/>
</dbReference>
<comment type="caution">
    <text evidence="1">The sequence shown here is derived from an EMBL/GenBank/DDBJ whole genome shotgun (WGS) entry which is preliminary data.</text>
</comment>
<protein>
    <submittedName>
        <fullName evidence="1">Uncharacterized protein</fullName>
    </submittedName>
</protein>
<evidence type="ECO:0000313" key="1">
    <source>
        <dbReference type="EMBL" id="KAI5649853.1"/>
    </source>
</evidence>
<name>A0ACB9ZS33_CATRO</name>
<organism evidence="1 2">
    <name type="scientific">Catharanthus roseus</name>
    <name type="common">Madagascar periwinkle</name>
    <name type="synonym">Vinca rosea</name>
    <dbReference type="NCBI Taxonomy" id="4058"/>
    <lineage>
        <taxon>Eukaryota</taxon>
        <taxon>Viridiplantae</taxon>
        <taxon>Streptophyta</taxon>
        <taxon>Embryophyta</taxon>
        <taxon>Tracheophyta</taxon>
        <taxon>Spermatophyta</taxon>
        <taxon>Magnoliopsida</taxon>
        <taxon>eudicotyledons</taxon>
        <taxon>Gunneridae</taxon>
        <taxon>Pentapetalae</taxon>
        <taxon>asterids</taxon>
        <taxon>lamiids</taxon>
        <taxon>Gentianales</taxon>
        <taxon>Apocynaceae</taxon>
        <taxon>Rauvolfioideae</taxon>
        <taxon>Vinceae</taxon>
        <taxon>Catharanthinae</taxon>
        <taxon>Catharanthus</taxon>
    </lineage>
</organism>
<sequence length="306" mass="34998">MASSSSSRSEKIILQGSDGITFEVDEVVANQSATIKHMIQDSLASRGLILLPKVPGNILVKVMEYCKRVDFQYHARFFPRRGGKYAKGESLGFQLSIFFVDDMMILPVRTLYIFIKLLHLLVTIKDVIFCLLLFPYCLVIYPFTDISKTRVVQGVVHFAPGTVNQCTILITSRYLDTRAMTVQVLEYSEVNQHRTCGHPNVPGDILVKIIEYYKCMVTQPSFSENDVERKAFVSELVNDDEQTLLRLLVAADYLDIKGLLSFACENVSYMIKRKDPMHIRSLFNILLKFSLEEEERIRSANLWAFN</sequence>
<proteinExistence type="predicted"/>
<dbReference type="Proteomes" id="UP001060085">
    <property type="component" value="Linkage Group LG08"/>
</dbReference>
<reference evidence="2" key="1">
    <citation type="journal article" date="2023" name="Nat. Plants">
        <title>Single-cell RNA sequencing provides a high-resolution roadmap for understanding the multicellular compartmentation of specialized metabolism.</title>
        <authorList>
            <person name="Sun S."/>
            <person name="Shen X."/>
            <person name="Li Y."/>
            <person name="Li Y."/>
            <person name="Wang S."/>
            <person name="Li R."/>
            <person name="Zhang H."/>
            <person name="Shen G."/>
            <person name="Guo B."/>
            <person name="Wei J."/>
            <person name="Xu J."/>
            <person name="St-Pierre B."/>
            <person name="Chen S."/>
            <person name="Sun C."/>
        </authorList>
    </citation>
    <scope>NUCLEOTIDE SEQUENCE [LARGE SCALE GENOMIC DNA]</scope>
</reference>